<dbReference type="Pfam" id="PF13000">
    <property type="entry name" value="Acatn"/>
    <property type="match status" value="3"/>
</dbReference>
<dbReference type="AlphaFoldDB" id="A0A0G4EQD7"/>
<evidence type="ECO:0000256" key="5">
    <source>
        <dbReference type="SAM" id="MobiDB-lite"/>
    </source>
</evidence>
<evidence type="ECO:0000256" key="6">
    <source>
        <dbReference type="SAM" id="Phobius"/>
    </source>
</evidence>
<feature type="compositionally biased region" description="Polar residues" evidence="5">
    <location>
        <begin position="292"/>
        <end position="330"/>
    </location>
</feature>
<evidence type="ECO:0000256" key="2">
    <source>
        <dbReference type="ARBA" id="ARBA00022692"/>
    </source>
</evidence>
<feature type="transmembrane region" description="Helical" evidence="6">
    <location>
        <begin position="507"/>
        <end position="524"/>
    </location>
</feature>
<dbReference type="InterPro" id="IPR024371">
    <property type="entry name" value="AcetylCoA_trans_1-like"/>
</dbReference>
<dbReference type="InterPro" id="IPR036259">
    <property type="entry name" value="MFS_trans_sf"/>
</dbReference>
<feature type="region of interest" description="Disordered" evidence="5">
    <location>
        <begin position="672"/>
        <end position="712"/>
    </location>
</feature>
<dbReference type="EMBL" id="CDMY01000285">
    <property type="protein sequence ID" value="CEL99644.1"/>
    <property type="molecule type" value="Genomic_DNA"/>
</dbReference>
<keyword evidence="2 6" id="KW-0812">Transmembrane</keyword>
<accession>A0A0G4EQD7</accession>
<feature type="region of interest" description="Disordered" evidence="5">
    <location>
        <begin position="292"/>
        <end position="413"/>
    </location>
</feature>
<dbReference type="VEuPathDB" id="CryptoDB:Vbra_20696"/>
<evidence type="ECO:0000256" key="3">
    <source>
        <dbReference type="ARBA" id="ARBA00022989"/>
    </source>
</evidence>
<organism evidence="7 8">
    <name type="scientific">Vitrella brassicaformis (strain CCMP3155)</name>
    <dbReference type="NCBI Taxonomy" id="1169540"/>
    <lineage>
        <taxon>Eukaryota</taxon>
        <taxon>Sar</taxon>
        <taxon>Alveolata</taxon>
        <taxon>Colpodellida</taxon>
        <taxon>Vitrellaceae</taxon>
        <taxon>Vitrella</taxon>
    </lineage>
</organism>
<dbReference type="FunCoup" id="A0A0G4EQD7">
    <property type="interactions" value="111"/>
</dbReference>
<dbReference type="PANTHER" id="PTHR12778">
    <property type="entry name" value="SOLUTE CARRIER FAMILY 33 ACETYL-COA TRANSPORTER -RELATED"/>
    <property type="match status" value="1"/>
</dbReference>
<feature type="compositionally biased region" description="Basic and acidic residues" evidence="5">
    <location>
        <begin position="357"/>
        <end position="370"/>
    </location>
</feature>
<gene>
    <name evidence="7" type="ORF">Vbra_20696</name>
</gene>
<feature type="compositionally biased region" description="Gly residues" evidence="5">
    <location>
        <begin position="386"/>
        <end position="403"/>
    </location>
</feature>
<evidence type="ECO:0008006" key="9">
    <source>
        <dbReference type="Google" id="ProtNLM"/>
    </source>
</evidence>
<comment type="subcellular location">
    <subcellularLocation>
        <location evidence="1">Membrane</location>
        <topology evidence="1">Multi-pass membrane protein</topology>
    </subcellularLocation>
</comment>
<feature type="transmembrane region" description="Helical" evidence="6">
    <location>
        <begin position="636"/>
        <end position="654"/>
    </location>
</feature>
<dbReference type="PhylomeDB" id="A0A0G4EQD7"/>
<dbReference type="InParanoid" id="A0A0G4EQD7"/>
<reference evidence="7 8" key="1">
    <citation type="submission" date="2014-11" db="EMBL/GenBank/DDBJ databases">
        <authorList>
            <person name="Zhu J."/>
            <person name="Qi W."/>
            <person name="Song R."/>
        </authorList>
    </citation>
    <scope>NUCLEOTIDE SEQUENCE [LARGE SCALE GENOMIC DNA]</scope>
</reference>
<evidence type="ECO:0000256" key="1">
    <source>
        <dbReference type="ARBA" id="ARBA00004141"/>
    </source>
</evidence>
<sequence>MASYRRSSKASDGRPAASDSDPKSVMMEEKTPAAARSPQHGTKGPSSVSSSISAVLGGDVGNIALLLVLYTLQGIPMGLSASIPFLLQDRVSYKQQALFSCVSLPFSLKLLWAPIVDSMYWKQMGRRKSWLIPVQLGCGLLMVWGSYAGRIDHWLGSPEEKPDVLTLTVYFVALYFLMSTQDIAVDGWALTILSKRNKGYASTCNTIGQTAGYFIAHVAFLALNDPATCNTFFRSTPLPHGLVTLASFLHFWGLVFLATTTFIWAFKREKPPGATTTSRKVEPTTAQFVMSVEETTTRSTATAMGASPSTGTNRGAGPSSQFTGAATTSAADRPPYPPPNFTPSPEPSPAPSPDPSPESRRGSLADDRKHSLMTQTDGDGVEWEGEGGGGGGGGGSGGGGAVGGDWDEIDGENPGSVAETYGHLWKVMWLGPVQTVVLVLMTCRLPFAVTDSSTHLKLVEYGMSKEELAFLAPLLIPSGILTPMALGRYTAGARPMNIFLRGMPFRLIIGALFAVFLPLTRAVYATKTAGSPPYVFYVFILLVGVLYDAASNCMFVAQMAFFAKISDPSIGGTYMTFLNTIANLGGKWTTTLSLWLMDPLTIRRCPDDQPLPIPLPIADDSTSPDAQQCPVLLDGYTVQLAICFVIGVLWMWALGSKVKRLQELPEEAWHIPKTTTTTTGTAAQEKDGVVREGDVGRGGVMNGTSGDTYRGR</sequence>
<keyword evidence="3 6" id="KW-1133">Transmembrane helix</keyword>
<feature type="compositionally biased region" description="Polar residues" evidence="5">
    <location>
        <begin position="702"/>
        <end position="712"/>
    </location>
</feature>
<feature type="transmembrane region" description="Helical" evidence="6">
    <location>
        <begin position="427"/>
        <end position="448"/>
    </location>
</feature>
<evidence type="ECO:0000313" key="7">
    <source>
        <dbReference type="EMBL" id="CEL99644.1"/>
    </source>
</evidence>
<feature type="transmembrane region" description="Helical" evidence="6">
    <location>
        <begin position="574"/>
        <end position="597"/>
    </location>
</feature>
<feature type="compositionally biased region" description="Basic and acidic residues" evidence="5">
    <location>
        <begin position="684"/>
        <end position="695"/>
    </location>
</feature>
<feature type="transmembrane region" description="Helical" evidence="6">
    <location>
        <begin position="97"/>
        <end position="117"/>
    </location>
</feature>
<feature type="transmembrane region" description="Helical" evidence="6">
    <location>
        <begin position="536"/>
        <end position="562"/>
    </location>
</feature>
<feature type="transmembrane region" description="Helical" evidence="6">
    <location>
        <begin position="129"/>
        <end position="147"/>
    </location>
</feature>
<feature type="region of interest" description="Disordered" evidence="5">
    <location>
        <begin position="1"/>
        <end position="46"/>
    </location>
</feature>
<dbReference type="OMA" id="RRKSWIM"/>
<feature type="transmembrane region" description="Helical" evidence="6">
    <location>
        <begin position="468"/>
        <end position="486"/>
    </location>
</feature>
<feature type="transmembrane region" description="Helical" evidence="6">
    <location>
        <begin position="167"/>
        <end position="193"/>
    </location>
</feature>
<feature type="transmembrane region" description="Helical" evidence="6">
    <location>
        <begin position="200"/>
        <end position="223"/>
    </location>
</feature>
<protein>
    <recommendedName>
        <fullName evidence="9">Acetyl-coenzyme A transporter 1</fullName>
    </recommendedName>
</protein>
<dbReference type="PANTHER" id="PTHR12778:SF9">
    <property type="entry name" value="ACETYL-COENZYME A TRANSPORTER 1"/>
    <property type="match status" value="1"/>
</dbReference>
<keyword evidence="4 6" id="KW-0472">Membrane</keyword>
<feature type="compositionally biased region" description="Basic and acidic residues" evidence="5">
    <location>
        <begin position="20"/>
        <end position="31"/>
    </location>
</feature>
<dbReference type="OrthoDB" id="6415790at2759"/>
<proteinExistence type="predicted"/>
<evidence type="ECO:0000313" key="8">
    <source>
        <dbReference type="Proteomes" id="UP000041254"/>
    </source>
</evidence>
<dbReference type="GO" id="GO:0008521">
    <property type="term" value="F:acetyl-CoA transmembrane transporter activity"/>
    <property type="evidence" value="ECO:0007669"/>
    <property type="project" value="InterPro"/>
</dbReference>
<feature type="transmembrane region" description="Helical" evidence="6">
    <location>
        <begin position="243"/>
        <end position="266"/>
    </location>
</feature>
<dbReference type="GO" id="GO:0016020">
    <property type="term" value="C:membrane"/>
    <property type="evidence" value="ECO:0007669"/>
    <property type="project" value="UniProtKB-SubCell"/>
</dbReference>
<evidence type="ECO:0000256" key="4">
    <source>
        <dbReference type="ARBA" id="ARBA00023136"/>
    </source>
</evidence>
<dbReference type="InterPro" id="IPR004752">
    <property type="entry name" value="AmpG_permease/AT-1"/>
</dbReference>
<dbReference type="Proteomes" id="UP000041254">
    <property type="component" value="Unassembled WGS sequence"/>
</dbReference>
<name>A0A0G4EQD7_VITBC</name>
<dbReference type="GO" id="GO:0035348">
    <property type="term" value="P:acetyl-CoA transmembrane transport"/>
    <property type="evidence" value="ECO:0007669"/>
    <property type="project" value="InterPro"/>
</dbReference>
<keyword evidence="8" id="KW-1185">Reference proteome</keyword>
<dbReference type="SUPFAM" id="SSF103473">
    <property type="entry name" value="MFS general substrate transporter"/>
    <property type="match status" value="1"/>
</dbReference>
<feature type="compositionally biased region" description="Pro residues" evidence="5">
    <location>
        <begin position="334"/>
        <end position="356"/>
    </location>
</feature>
<dbReference type="STRING" id="1169540.A0A0G4EQD7"/>
<feature type="transmembrane region" description="Helical" evidence="6">
    <location>
        <begin position="63"/>
        <end position="85"/>
    </location>
</feature>